<dbReference type="GO" id="GO:0005886">
    <property type="term" value="C:plasma membrane"/>
    <property type="evidence" value="ECO:0007669"/>
    <property type="project" value="UniProtKB-SubCell"/>
</dbReference>
<evidence type="ECO:0000256" key="3">
    <source>
        <dbReference type="ARBA" id="ARBA00007528"/>
    </source>
</evidence>
<comment type="subcellular location">
    <subcellularLocation>
        <location evidence="1">Cell envelope</location>
    </subcellularLocation>
    <subcellularLocation>
        <location evidence="10">Cell membrane</location>
        <topology evidence="10">Lipid-anchor</topology>
        <topology evidence="10">GPI-anchor</topology>
    </subcellularLocation>
    <subcellularLocation>
        <location evidence="2">Membrane</location>
        <topology evidence="2">Lipid-anchor</topology>
        <topology evidence="2">GPI-anchor</topology>
    </subcellularLocation>
</comment>
<dbReference type="InterPro" id="IPR012946">
    <property type="entry name" value="X8"/>
</dbReference>
<feature type="compositionally biased region" description="Polar residues" evidence="11">
    <location>
        <begin position="334"/>
        <end position="350"/>
    </location>
</feature>
<comment type="function">
    <text evidence="10">Splits internally a 1,3-beta-glucan molecule and transfers the newly generated reducing end (the donor) to the non-reducing end of another 1,3-beta-glucan molecule (the acceptor) forming a 1,3-beta linkage, resulting in the elongation of 1,3-beta-glucan chains in the cell wall.</text>
</comment>
<keyword evidence="10" id="KW-0808">Transferase</keyword>
<comment type="caution">
    <text evidence="13">The sequence shown here is derived from an EMBL/GenBank/DDBJ whole genome shotgun (WGS) entry which is preliminary data.</text>
</comment>
<keyword evidence="8" id="KW-0325">Glycoprotein</keyword>
<dbReference type="PANTHER" id="PTHR31468">
    <property type="entry name" value="1,3-BETA-GLUCANOSYLTRANSFERASE GAS1"/>
    <property type="match status" value="1"/>
</dbReference>
<dbReference type="EC" id="2.4.1.-" evidence="10"/>
<keyword evidence="4 10" id="KW-0336">GPI-anchor</keyword>
<feature type="compositionally biased region" description="Low complexity" evidence="11">
    <location>
        <begin position="479"/>
        <end position="495"/>
    </location>
</feature>
<dbReference type="OrthoDB" id="421038at2759"/>
<evidence type="ECO:0000256" key="11">
    <source>
        <dbReference type="SAM" id="MobiDB-lite"/>
    </source>
</evidence>
<feature type="domain" description="X8" evidence="12">
    <location>
        <begin position="374"/>
        <end position="471"/>
    </location>
</feature>
<keyword evidence="5 10" id="KW-0732">Signal</keyword>
<evidence type="ECO:0000256" key="10">
    <source>
        <dbReference type="RuleBase" id="RU361209"/>
    </source>
</evidence>
<dbReference type="Pfam" id="PF07983">
    <property type="entry name" value="X8"/>
    <property type="match status" value="1"/>
</dbReference>
<keyword evidence="14" id="KW-1185">Reference proteome</keyword>
<dbReference type="InterPro" id="IPR017853">
    <property type="entry name" value="GH"/>
</dbReference>
<dbReference type="PANTHER" id="PTHR31468:SF2">
    <property type="entry name" value="1,3-BETA-GLUCANOSYLTRANSFERASE GAS1"/>
    <property type="match status" value="1"/>
</dbReference>
<dbReference type="Gene3D" id="1.20.58.1040">
    <property type="match status" value="1"/>
</dbReference>
<feature type="region of interest" description="Disordered" evidence="11">
    <location>
        <begin position="451"/>
        <end position="501"/>
    </location>
</feature>
<evidence type="ECO:0000256" key="9">
    <source>
        <dbReference type="ARBA" id="ARBA00023288"/>
    </source>
</evidence>
<dbReference type="Pfam" id="PF03198">
    <property type="entry name" value="Glyco_hydro_72"/>
    <property type="match status" value="1"/>
</dbReference>
<evidence type="ECO:0000313" key="13">
    <source>
        <dbReference type="EMBL" id="PVV03299.1"/>
    </source>
</evidence>
<feature type="compositionally biased region" description="Polar residues" evidence="11">
    <location>
        <begin position="461"/>
        <end position="470"/>
    </location>
</feature>
<dbReference type="SMART" id="SM00768">
    <property type="entry name" value="X8"/>
    <property type="match status" value="1"/>
</dbReference>
<evidence type="ECO:0000313" key="14">
    <source>
        <dbReference type="Proteomes" id="UP000245609"/>
    </source>
</evidence>
<feature type="non-terminal residue" evidence="13">
    <location>
        <position position="501"/>
    </location>
</feature>
<evidence type="ECO:0000259" key="12">
    <source>
        <dbReference type="SMART" id="SM00768"/>
    </source>
</evidence>
<dbReference type="EMBL" id="MBFS01000251">
    <property type="protein sequence ID" value="PVV03299.1"/>
    <property type="molecule type" value="Genomic_DNA"/>
</dbReference>
<dbReference type="GO" id="GO:0098552">
    <property type="term" value="C:side of membrane"/>
    <property type="evidence" value="ECO:0007669"/>
    <property type="project" value="UniProtKB-KW"/>
</dbReference>
<evidence type="ECO:0000256" key="4">
    <source>
        <dbReference type="ARBA" id="ARBA00022622"/>
    </source>
</evidence>
<feature type="chain" id="PRO_5015368461" description="1,3-beta-glucanosyltransferase" evidence="10">
    <location>
        <begin position="20"/>
        <end position="501"/>
    </location>
</feature>
<dbReference type="GO" id="GO:0042124">
    <property type="term" value="F:1,3-beta-glucanosyltransferase activity"/>
    <property type="evidence" value="ECO:0007669"/>
    <property type="project" value="TreeGrafter"/>
</dbReference>
<keyword evidence="7" id="KW-1015">Disulfide bond</keyword>
<keyword evidence="6 10" id="KW-0472">Membrane</keyword>
<dbReference type="InterPro" id="IPR004886">
    <property type="entry name" value="Glucanosyltransferase"/>
</dbReference>
<dbReference type="GO" id="GO:0031505">
    <property type="term" value="P:fungal-type cell wall organization"/>
    <property type="evidence" value="ECO:0007669"/>
    <property type="project" value="TreeGrafter"/>
</dbReference>
<evidence type="ECO:0000256" key="1">
    <source>
        <dbReference type="ARBA" id="ARBA00004196"/>
    </source>
</evidence>
<reference evidence="13 14" key="1">
    <citation type="journal article" date="2018" name="MBio">
        <title>Comparative Genomics Reveals the Core Gene Toolbox for the Fungus-Insect Symbiosis.</title>
        <authorList>
            <person name="Wang Y."/>
            <person name="Stata M."/>
            <person name="Wang W."/>
            <person name="Stajich J.E."/>
            <person name="White M.M."/>
            <person name="Moncalvo J.M."/>
        </authorList>
    </citation>
    <scope>NUCLEOTIDE SEQUENCE [LARGE SCALE GENOMIC DNA]</scope>
    <source>
        <strain evidence="13 14">SC-DP-2</strain>
    </source>
</reference>
<gene>
    <name evidence="13" type="ORF">BB560_002231</name>
</gene>
<dbReference type="Proteomes" id="UP000245609">
    <property type="component" value="Unassembled WGS sequence"/>
</dbReference>
<dbReference type="Gene3D" id="3.20.20.80">
    <property type="entry name" value="Glycosidases"/>
    <property type="match status" value="1"/>
</dbReference>
<feature type="region of interest" description="Disordered" evidence="11">
    <location>
        <begin position="334"/>
        <end position="355"/>
    </location>
</feature>
<evidence type="ECO:0000256" key="2">
    <source>
        <dbReference type="ARBA" id="ARBA00004589"/>
    </source>
</evidence>
<dbReference type="STRING" id="133381.A0A2T9ZFF7"/>
<evidence type="ECO:0000256" key="8">
    <source>
        <dbReference type="ARBA" id="ARBA00023180"/>
    </source>
</evidence>
<keyword evidence="9 10" id="KW-0449">Lipoprotein</keyword>
<organism evidence="13 14">
    <name type="scientific">Smittium megazygosporum</name>
    <dbReference type="NCBI Taxonomy" id="133381"/>
    <lineage>
        <taxon>Eukaryota</taxon>
        <taxon>Fungi</taxon>
        <taxon>Fungi incertae sedis</taxon>
        <taxon>Zoopagomycota</taxon>
        <taxon>Kickxellomycotina</taxon>
        <taxon>Harpellomycetes</taxon>
        <taxon>Harpellales</taxon>
        <taxon>Legeriomycetaceae</taxon>
        <taxon>Smittium</taxon>
    </lineage>
</organism>
<dbReference type="AlphaFoldDB" id="A0A2T9ZFF7"/>
<dbReference type="SUPFAM" id="SSF51445">
    <property type="entry name" value="(Trans)glycosidases"/>
    <property type="match status" value="1"/>
</dbReference>
<name>A0A2T9ZFF7_9FUNG</name>
<proteinExistence type="inferred from homology"/>
<protein>
    <recommendedName>
        <fullName evidence="10">1,3-beta-glucanosyltransferase</fullName>
        <ecNumber evidence="10">2.4.1.-</ecNumber>
    </recommendedName>
</protein>
<comment type="similarity">
    <text evidence="3 10">Belongs to the glycosyl hydrolase 72 family.</text>
</comment>
<evidence type="ECO:0000256" key="6">
    <source>
        <dbReference type="ARBA" id="ARBA00023136"/>
    </source>
</evidence>
<evidence type="ECO:0000256" key="7">
    <source>
        <dbReference type="ARBA" id="ARBA00023157"/>
    </source>
</evidence>
<accession>A0A2T9ZFF7</accession>
<evidence type="ECO:0000256" key="5">
    <source>
        <dbReference type="ARBA" id="ARBA00022729"/>
    </source>
</evidence>
<feature type="signal peptide" evidence="10">
    <location>
        <begin position="1"/>
        <end position="19"/>
    </location>
</feature>
<feature type="compositionally biased region" description="Low complexity" evidence="11">
    <location>
        <begin position="451"/>
        <end position="460"/>
    </location>
</feature>
<dbReference type="GO" id="GO:0071970">
    <property type="term" value="P:fungal-type cell wall (1-&gt;3)-beta-D-glucan biosynthetic process"/>
    <property type="evidence" value="ECO:0007669"/>
    <property type="project" value="TreeGrafter"/>
</dbReference>
<sequence>MKTFSLLSALVFFLGSSSALDKIVIKGSKFFNSKTGDEFFIKGIAYQPEKGDPNPQKQDPLADAVGCKRDAPVIKDLGVNTIRVYQTDYANNHDACMKEFENNGIYVMLDLGTSSVAINRDDPYWDTGLFAAYRAKVDAFAGYSNVVGFIAGNEVANSNSKTPSAAFVKAAIRDVKAYIAKNKLDYPVGYASNDEPDIRDNLKAYFNCGDDAGARADFYGVNLYSWCSNRMTFQTSGYSNVVAEYKNYSIPVLLTEYGCIAERPRLFNEVKSLYGPDMQDTFSGGFMYMYTEEENNYGIVEVSYGNSDLNKLDEFLNFKQALTGVSPSGVKMSSYNPSGTPEQCPSTSDTWKVDPSALPPTPSTEVCTCMYDSLSCIIKNDTVISSKGDSDTLLSDSCTGNVDCSPIMYDTAKGVYGSFVFCDNSYRLSYALNGYYSSNGKSEAACSSSSSGIPASVVDSPKNSDISSCTKNKKDDIGSASNVSSSSSTLYPSYSTFTGTP</sequence>